<organism evidence="2 3">
    <name type="scientific">Anncaliia algerae PRA339</name>
    <dbReference type="NCBI Taxonomy" id="1288291"/>
    <lineage>
        <taxon>Eukaryota</taxon>
        <taxon>Fungi</taxon>
        <taxon>Fungi incertae sedis</taxon>
        <taxon>Microsporidia</taxon>
        <taxon>Tubulinosematoidea</taxon>
        <taxon>Tubulinosematidae</taxon>
        <taxon>Anncaliia</taxon>
    </lineage>
</organism>
<name>A0A059F113_9MICR</name>
<evidence type="ECO:0000313" key="2">
    <source>
        <dbReference type="EMBL" id="KCZ80973.1"/>
    </source>
</evidence>
<accession>A0A059F113</accession>
<dbReference type="OrthoDB" id="2196302at2759"/>
<dbReference type="GO" id="GO:0000145">
    <property type="term" value="C:exocyst"/>
    <property type="evidence" value="ECO:0007669"/>
    <property type="project" value="TreeGrafter"/>
</dbReference>
<evidence type="ECO:0000259" key="1">
    <source>
        <dbReference type="Pfam" id="PF07393"/>
    </source>
</evidence>
<dbReference type="PANTHER" id="PTHR12100">
    <property type="entry name" value="SEC10"/>
    <property type="match status" value="1"/>
</dbReference>
<gene>
    <name evidence="2" type="ORF">H312_01628</name>
</gene>
<dbReference type="HOGENOM" id="CLU_030348_0_0_1"/>
<reference evidence="3" key="1">
    <citation type="submission" date="2013-02" db="EMBL/GenBank/DDBJ databases">
        <authorList>
            <consortium name="The Broad Institute Genome Sequencing Platform"/>
            <person name="Cuomo C."/>
            <person name="Becnel J."/>
            <person name="Sanscrainte N."/>
            <person name="Walker B."/>
            <person name="Young S.K."/>
            <person name="Zeng Q."/>
            <person name="Gargeya S."/>
            <person name="Fitzgerald M."/>
            <person name="Haas B."/>
            <person name="Abouelleil A."/>
            <person name="Alvarado L."/>
            <person name="Arachchi H.M."/>
            <person name="Berlin A.M."/>
            <person name="Chapman S.B."/>
            <person name="Dewar J."/>
            <person name="Goldberg J."/>
            <person name="Griggs A."/>
            <person name="Gujja S."/>
            <person name="Hansen M."/>
            <person name="Howarth C."/>
            <person name="Imamovic A."/>
            <person name="Larimer J."/>
            <person name="McCowan C."/>
            <person name="Murphy C."/>
            <person name="Neiman D."/>
            <person name="Pearson M."/>
            <person name="Priest M."/>
            <person name="Roberts A."/>
            <person name="Saif S."/>
            <person name="Shea T."/>
            <person name="Sisk P."/>
            <person name="Sykes S."/>
            <person name="Wortman J."/>
            <person name="Nusbaum C."/>
            <person name="Birren B."/>
        </authorList>
    </citation>
    <scope>NUCLEOTIDE SEQUENCE [LARGE SCALE GENOMIC DNA]</scope>
    <source>
        <strain evidence="3">PRA339</strain>
    </source>
</reference>
<evidence type="ECO:0000313" key="3">
    <source>
        <dbReference type="Proteomes" id="UP000030655"/>
    </source>
</evidence>
<sequence>MRITVNKLKNASISAQTLLEEIFPKEQSLLDIENSLNDAYTELEKLEEALFYKQEKLNTENMKYLEYDFGQLKLKKYIDIKESETLKSIINLQSEYDNLIITERFLKVYEFIKNNLDIEFKDLMQNKIEEEKFICFCFSELENDIFIGTKIRELKEKMEKYLINKFEDSFSDFLEMKAIYESSYFLNEGYPLLKIYVNNIEILKQPLFISKEEINLINLDNFTVQDDFLVFIEKIKDTYKKEEKIIKEVFFDQNRILNLINQRLFEDVIASNLDILLENKPPLLFVNNLEQAYHLIEDVYSFLRNIYSEFSNTMLIEDLFSSYISLLSLKERSSFDEIFDFIIFKKSLKMNYFVVNDNLKYESDYNTKFKVLVHLFLSILKRYKLFFKHEEIDDYFDHYLRKFNEFFDHVINYDSESDKLKVIDKLSEYYLVIKQILINEEIYSFDILTDLFSQKTKKFFRERIILSETKIKKLFYEMSFTEYSEEQTNTINKLVNYLNKEISIVKQSIEGPNGIKFMILLMNSVYSSYYKKILSFKFGMESSTLLKDTKKLLSFCKANVPDVVKSYDYLLEVVQLIAINKNDIEAYYSSIYEKIPSDEAKKILKCRIDYRTINYILYEK</sequence>
<dbReference type="VEuPathDB" id="MicrosporidiaDB:H312_01628"/>
<proteinExistence type="predicted"/>
<dbReference type="Pfam" id="PF07393">
    <property type="entry name" value="Sec10_HB"/>
    <property type="match status" value="1"/>
</dbReference>
<dbReference type="GO" id="GO:0006887">
    <property type="term" value="P:exocytosis"/>
    <property type="evidence" value="ECO:0007669"/>
    <property type="project" value="TreeGrafter"/>
</dbReference>
<dbReference type="AlphaFoldDB" id="A0A059F113"/>
<dbReference type="PANTHER" id="PTHR12100:SF0">
    <property type="entry name" value="EXOCYST COMPLEX COMPONENT 5"/>
    <property type="match status" value="1"/>
</dbReference>
<dbReference type="InterPro" id="IPR048627">
    <property type="entry name" value="Sec10_HB"/>
</dbReference>
<protein>
    <recommendedName>
        <fullName evidence="1">Exocyst complex component Sec10-like alpha-helical bundle domain-containing protein</fullName>
    </recommendedName>
</protein>
<dbReference type="EMBL" id="KK365155">
    <property type="protein sequence ID" value="KCZ80973.1"/>
    <property type="molecule type" value="Genomic_DNA"/>
</dbReference>
<reference evidence="2 3" key="2">
    <citation type="submission" date="2014-03" db="EMBL/GenBank/DDBJ databases">
        <title>The Genome Sequence of Anncaliia algerae insect isolate PRA339.</title>
        <authorList>
            <consortium name="The Broad Institute Genome Sequencing Platform"/>
            <consortium name="The Broad Institute Genome Sequencing Center for Infectious Disease"/>
            <person name="Cuomo C."/>
            <person name="Becnel J."/>
            <person name="Sanscrainte N."/>
            <person name="Walker B."/>
            <person name="Young S.K."/>
            <person name="Zeng Q."/>
            <person name="Gargeya S."/>
            <person name="Fitzgerald M."/>
            <person name="Haas B."/>
            <person name="Abouelleil A."/>
            <person name="Alvarado L."/>
            <person name="Arachchi H.M."/>
            <person name="Berlin A.M."/>
            <person name="Chapman S.B."/>
            <person name="Dewar J."/>
            <person name="Goldberg J."/>
            <person name="Griggs A."/>
            <person name="Gujja S."/>
            <person name="Hansen M."/>
            <person name="Howarth C."/>
            <person name="Imamovic A."/>
            <person name="Larimer J."/>
            <person name="McCowan C."/>
            <person name="Murphy C."/>
            <person name="Neiman D."/>
            <person name="Pearson M."/>
            <person name="Priest M."/>
            <person name="Roberts A."/>
            <person name="Saif S."/>
            <person name="Shea T."/>
            <person name="Sisk P."/>
            <person name="Sykes S."/>
            <person name="Wortman J."/>
            <person name="Nusbaum C."/>
            <person name="Birren B."/>
        </authorList>
    </citation>
    <scope>NUCLEOTIDE SEQUENCE [LARGE SCALE GENOMIC DNA]</scope>
    <source>
        <strain evidence="2 3">PRA339</strain>
    </source>
</reference>
<dbReference type="Proteomes" id="UP000030655">
    <property type="component" value="Unassembled WGS sequence"/>
</dbReference>
<dbReference type="GO" id="GO:0006893">
    <property type="term" value="P:Golgi to plasma membrane transport"/>
    <property type="evidence" value="ECO:0007669"/>
    <property type="project" value="TreeGrafter"/>
</dbReference>
<dbReference type="InterPro" id="IPR009976">
    <property type="entry name" value="Sec10-like"/>
</dbReference>
<feature type="domain" description="Exocyst complex component Sec10-like alpha-helical bundle" evidence="1">
    <location>
        <begin position="149"/>
        <end position="348"/>
    </location>
</feature>
<keyword evidence="3" id="KW-1185">Reference proteome</keyword>